<comment type="caution">
    <text evidence="2">The sequence shown here is derived from an EMBL/GenBank/DDBJ whole genome shotgun (WGS) entry which is preliminary data.</text>
</comment>
<name>A0ABT9ACG9_9BACT</name>
<keyword evidence="3" id="KW-1185">Reference proteome</keyword>
<evidence type="ECO:0000313" key="2">
    <source>
        <dbReference type="EMBL" id="MDO7847097.1"/>
    </source>
</evidence>
<feature type="transmembrane region" description="Helical" evidence="1">
    <location>
        <begin position="90"/>
        <end position="110"/>
    </location>
</feature>
<proteinExistence type="predicted"/>
<organism evidence="2 3">
    <name type="scientific">Hymenobacter mellowenesis</name>
    <dbReference type="NCBI Taxonomy" id="3063995"/>
    <lineage>
        <taxon>Bacteria</taxon>
        <taxon>Pseudomonadati</taxon>
        <taxon>Bacteroidota</taxon>
        <taxon>Cytophagia</taxon>
        <taxon>Cytophagales</taxon>
        <taxon>Hymenobacteraceae</taxon>
        <taxon>Hymenobacter</taxon>
    </lineage>
</organism>
<keyword evidence="1" id="KW-1133">Transmembrane helix</keyword>
<feature type="transmembrane region" description="Helical" evidence="1">
    <location>
        <begin position="270"/>
        <end position="295"/>
    </location>
</feature>
<feature type="transmembrane region" description="Helical" evidence="1">
    <location>
        <begin position="377"/>
        <end position="398"/>
    </location>
</feature>
<feature type="transmembrane region" description="Helical" evidence="1">
    <location>
        <begin position="117"/>
        <end position="139"/>
    </location>
</feature>
<feature type="transmembrane region" description="Helical" evidence="1">
    <location>
        <begin position="349"/>
        <end position="365"/>
    </location>
</feature>
<feature type="transmembrane region" description="Helical" evidence="1">
    <location>
        <begin position="145"/>
        <end position="169"/>
    </location>
</feature>
<evidence type="ECO:0008006" key="4">
    <source>
        <dbReference type="Google" id="ProtNLM"/>
    </source>
</evidence>
<reference evidence="2" key="1">
    <citation type="submission" date="2023-07" db="EMBL/GenBank/DDBJ databases">
        <authorList>
            <person name="Kim M.K."/>
        </authorList>
    </citation>
    <scope>NUCLEOTIDE SEQUENCE</scope>
    <source>
        <strain evidence="2">M29</strain>
    </source>
</reference>
<feature type="transmembrane region" description="Helical" evidence="1">
    <location>
        <begin position="190"/>
        <end position="214"/>
    </location>
</feature>
<gene>
    <name evidence="2" type="ORF">Q5H92_12060</name>
</gene>
<keyword evidence="1" id="KW-0812">Transmembrane</keyword>
<dbReference type="Proteomes" id="UP001167796">
    <property type="component" value="Unassembled WGS sequence"/>
</dbReference>
<accession>A0ABT9ACG9</accession>
<dbReference type="EMBL" id="JAUQSX010000005">
    <property type="protein sequence ID" value="MDO7847097.1"/>
    <property type="molecule type" value="Genomic_DNA"/>
</dbReference>
<sequence>MPDSATLKQPRLKLLLRLGLLLALAPFLLLTAFNQPFFDDFRDAYWTRQHGFLGVQSWLYLTWTGRYTSTVFMTWLNPVTYGWLGGVKPVTAALFVAQWMSIAHLIRALFHSALRVACSWAAAFWAAGLLLALFCNAAPAPFSFLYWFCGAVAYQVPLIGLLNFTALALRVGWGQPARPWRTAACACGPLVLALVGNELTLAQALPVLAVLGYFLPAAARPKGWLWLAVGGAATVVAVVAPGNWARVIAMAPPSDPLHAYRWLVLGPRAAYSLVLFLVKPQILLSLLAAAGTGWWLGCWHRQAGGRLISVGRRQWWGLLAAFGALHFAGFLLFRYIVVGPPLMRAQNEILLVMLISAALLAWLAAQQVSGTMTGWPRWLRTGLGPALLLTGVFLAGHVTEAWRELLSSAASFDAQMQARFATLRAAHRSGQPTVTLPPLRLPYGRVLIPLRQFSNDIEFDIDLTPGCEGNINGVMERYFEVPDVCCEPSAASATSQHFDVPDAIQQ</sequence>
<feature type="transmembrane region" description="Helical" evidence="1">
    <location>
        <begin position="315"/>
        <end position="337"/>
    </location>
</feature>
<feature type="transmembrane region" description="Helical" evidence="1">
    <location>
        <begin position="226"/>
        <end position="249"/>
    </location>
</feature>
<protein>
    <recommendedName>
        <fullName evidence="4">Glycosyltransferase RgtA/B/C/D-like domain-containing protein</fullName>
    </recommendedName>
</protein>
<evidence type="ECO:0000256" key="1">
    <source>
        <dbReference type="SAM" id="Phobius"/>
    </source>
</evidence>
<evidence type="ECO:0000313" key="3">
    <source>
        <dbReference type="Proteomes" id="UP001167796"/>
    </source>
</evidence>
<keyword evidence="1" id="KW-0472">Membrane</keyword>